<dbReference type="RefSeq" id="WP_083343852.1">
    <property type="nucleotide sequence ID" value="NZ_LT629690.1"/>
</dbReference>
<sequence length="444" mass="49290">METAASIPDGQDILLVKEVLASKSFERTTSLRRLLEYLWVHRGEEINEYAIATEALSRAPDFDSKIDATVRVQIGRLRRNLERFYSEEGSHHIWRLTIPMGSHELRFVPATDAEIIATSSLLVMDTGTHLGPGPSTPPVIQLPRPWISEPLGYVLLACVLVCTALLAANLLRRPTTSALEHTDTPQFWKTFLDNGKNTRFVLPAPIFFSVQTNPGHTLMLRDIFVNSPSQWNSSPALIDMFGKTENPRVWQGYTVASDTFASLQLARFLDRYGVRTSFSSSADPPREILDHENIIAFGTSSSLAAFQTDVDRLSFRLAPHEVKVTDLLSPADHPQEFLATREGPDRDIVPGIVAVLPHGDAGGRIMLVQGAQTRAIISYLTSEEGMKEMGQALAGMKTPYFEAVLLSEVNRGAPLQSRLGTVRAFVERSPETMVKMLQVQQNIK</sequence>
<proteinExistence type="predicted"/>
<dbReference type="AlphaFoldDB" id="A0A1G7G9A8"/>
<reference evidence="1 2" key="1">
    <citation type="submission" date="2016-10" db="EMBL/GenBank/DDBJ databases">
        <authorList>
            <person name="de Groot N.N."/>
        </authorList>
    </citation>
    <scope>NUCLEOTIDE SEQUENCE [LARGE SCALE GENOMIC DNA]</scope>
    <source>
        <strain evidence="1 2">GAS232</strain>
    </source>
</reference>
<keyword evidence="2" id="KW-1185">Reference proteome</keyword>
<protein>
    <submittedName>
        <fullName evidence="1">Uncharacterized protein</fullName>
    </submittedName>
</protein>
<evidence type="ECO:0000313" key="2">
    <source>
        <dbReference type="Proteomes" id="UP000182427"/>
    </source>
</evidence>
<gene>
    <name evidence="1" type="ORF">SAMN05444167_0612</name>
</gene>
<dbReference type="EMBL" id="LT629690">
    <property type="protein sequence ID" value="SDE84701.1"/>
    <property type="molecule type" value="Genomic_DNA"/>
</dbReference>
<evidence type="ECO:0000313" key="1">
    <source>
        <dbReference type="EMBL" id="SDE84701.1"/>
    </source>
</evidence>
<name>A0A1G7G9A8_9BACT</name>
<dbReference type="Proteomes" id="UP000182427">
    <property type="component" value="Chromosome I"/>
</dbReference>
<accession>A0A1G7G9A8</accession>
<dbReference type="OrthoDB" id="108329at2"/>
<organism evidence="1 2">
    <name type="scientific">Terriglobus roseus</name>
    <dbReference type="NCBI Taxonomy" id="392734"/>
    <lineage>
        <taxon>Bacteria</taxon>
        <taxon>Pseudomonadati</taxon>
        <taxon>Acidobacteriota</taxon>
        <taxon>Terriglobia</taxon>
        <taxon>Terriglobales</taxon>
        <taxon>Acidobacteriaceae</taxon>
        <taxon>Terriglobus</taxon>
    </lineage>
</organism>